<accession>A0A7J6NUN0</accession>
<gene>
    <name evidence="2" type="ORF">FOZ60_004187</name>
</gene>
<dbReference type="GO" id="GO:0006367">
    <property type="term" value="P:transcription initiation at RNA polymerase II promoter"/>
    <property type="evidence" value="ECO:0007669"/>
    <property type="project" value="TreeGrafter"/>
</dbReference>
<comment type="caution">
    <text evidence="2">The sequence shown here is derived from an EMBL/GenBank/DDBJ whole genome shotgun (WGS) entry which is preliminary data.</text>
</comment>
<proteinExistence type="predicted"/>
<evidence type="ECO:0000313" key="3">
    <source>
        <dbReference type="Proteomes" id="UP000541610"/>
    </source>
</evidence>
<dbReference type="Gene3D" id="2.130.10.10">
    <property type="entry name" value="YVTN repeat-like/Quinoprotein amine dehydrogenase"/>
    <property type="match status" value="2"/>
</dbReference>
<dbReference type="PANTHER" id="PTHR19879:SF1">
    <property type="entry name" value="CANNONBALL-RELATED"/>
    <property type="match status" value="1"/>
</dbReference>
<dbReference type="SUPFAM" id="SSF50978">
    <property type="entry name" value="WD40 repeat-like"/>
    <property type="match status" value="1"/>
</dbReference>
<dbReference type="InterPro" id="IPR001680">
    <property type="entry name" value="WD40_rpt"/>
</dbReference>
<feature type="compositionally biased region" description="Basic and acidic residues" evidence="1">
    <location>
        <begin position="363"/>
        <end position="372"/>
    </location>
</feature>
<dbReference type="Proteomes" id="UP000541610">
    <property type="component" value="Unassembled WGS sequence"/>
</dbReference>
<organism evidence="2 3">
    <name type="scientific">Perkinsus olseni</name>
    <name type="common">Perkinsus atlanticus</name>
    <dbReference type="NCBI Taxonomy" id="32597"/>
    <lineage>
        <taxon>Eukaryota</taxon>
        <taxon>Sar</taxon>
        <taxon>Alveolata</taxon>
        <taxon>Perkinsozoa</taxon>
        <taxon>Perkinsea</taxon>
        <taxon>Perkinsida</taxon>
        <taxon>Perkinsidae</taxon>
        <taxon>Perkinsus</taxon>
    </lineage>
</organism>
<reference evidence="2 3" key="1">
    <citation type="submission" date="2020-04" db="EMBL/GenBank/DDBJ databases">
        <title>Perkinsus olseni comparative genomics.</title>
        <authorList>
            <person name="Bogema D.R."/>
        </authorList>
    </citation>
    <scope>NUCLEOTIDE SEQUENCE [LARGE SCALE GENOMIC DNA]</scope>
    <source>
        <strain evidence="2">00978-12</strain>
    </source>
</reference>
<dbReference type="AlphaFoldDB" id="A0A7J6NUN0"/>
<dbReference type="EMBL" id="JABANP010000192">
    <property type="protein sequence ID" value="KAF4687266.1"/>
    <property type="molecule type" value="Genomic_DNA"/>
</dbReference>
<dbReference type="GO" id="GO:0005669">
    <property type="term" value="C:transcription factor TFIID complex"/>
    <property type="evidence" value="ECO:0007669"/>
    <property type="project" value="TreeGrafter"/>
</dbReference>
<dbReference type="OrthoDB" id="10251741at2759"/>
<dbReference type="PANTHER" id="PTHR19879">
    <property type="entry name" value="TRANSCRIPTION INITIATION FACTOR TFIID"/>
    <property type="match status" value="1"/>
</dbReference>
<dbReference type="InterPro" id="IPR036322">
    <property type="entry name" value="WD40_repeat_dom_sf"/>
</dbReference>
<evidence type="ECO:0000313" key="2">
    <source>
        <dbReference type="EMBL" id="KAF4687266.1"/>
    </source>
</evidence>
<sequence>MRGCSGMPCHSDLQMYKTMELDWEVVVTVSNSPESKCEFTWTAKNGEKRSVRTTANSVTLVRPNSAVHCVTSTAGGRREMLKMILTGDYRKDKGFWYYTGNQCGKKNNNRRLMRERSEEMTKAYSSGGEAEELGVAQFCPMEASRDIPAVKLGVEALARFPIGFADPALRWQLASIAWPVIVSEVVWLFAQGTVEATDAARGLTKELVDTVDVTLRSDAVEFARVGSIADIKDHTGDSKLWHRFYQDPAYKCPVRATQRAFDLFQAFVSSSSQISLTTQIGFPARVQLIDTTGLIPHSLASSQASVEQAEMYAWQNQMTKSEAELAYQVPASNFVYTVDAYSPPEAYGSLFETTGSSHSTGKRSRESSEERNVTSWSSKNIVQCSSLPLLSDTLPHRVATSAKFAAMKQVRVAVSDRKPPQVCTLSVSTSSGSPSLSTGVTAMTCSNDASIIGAACEAGNKVLLWNLDAQSELPSAPGQPPSSEVAAQALVSQDLRFVSSVYKHLYYDNSTPSSGSGGHTSKISVPVGGGVSAIDLAPDCPLLAVGTRRGQLSLWSVEKLCKIVAYSGYGSTNPLWTLKWNPLSYYLCTTAPSANLSGVDCRLWRTDVPVCLRVLVEDTHGKRLSCGFNQMCWHPSGQMVAVAQGEVIQLWDVAAPRCARKLFLPPGAGLVLSMEFSHGGEQLAAGTSGGRLLCWDLRKDGTAALPPSDRGSGDLFDVVVAGGWHAPRSGRLSLWDRVHLDKPCTLTLPPPSPLELGFDASAAAAHKGVNFSPHILRFTPSNFLAMAGVSTFQ</sequence>
<dbReference type="InterPro" id="IPR015943">
    <property type="entry name" value="WD40/YVTN_repeat-like_dom_sf"/>
</dbReference>
<evidence type="ECO:0000256" key="1">
    <source>
        <dbReference type="SAM" id="MobiDB-lite"/>
    </source>
</evidence>
<dbReference type="SMART" id="SM00320">
    <property type="entry name" value="WD40"/>
    <property type="match status" value="5"/>
</dbReference>
<name>A0A7J6NUN0_PEROL</name>
<feature type="region of interest" description="Disordered" evidence="1">
    <location>
        <begin position="352"/>
        <end position="374"/>
    </location>
</feature>
<dbReference type="GO" id="GO:0016251">
    <property type="term" value="F:RNA polymerase II general transcription initiation factor activity"/>
    <property type="evidence" value="ECO:0007669"/>
    <property type="project" value="TreeGrafter"/>
</dbReference>
<protein>
    <submittedName>
        <fullName evidence="2">Uncharacterized protein</fullName>
    </submittedName>
</protein>